<keyword evidence="3" id="KW-1185">Reference proteome</keyword>
<dbReference type="Pfam" id="PF13384">
    <property type="entry name" value="HTH_23"/>
    <property type="match status" value="1"/>
</dbReference>
<dbReference type="AlphaFoldDB" id="A0A1L9QPR0"/>
<gene>
    <name evidence="2" type="ORF">BI308_15310</name>
</gene>
<comment type="caution">
    <text evidence="2">The sequence shown here is derived from an EMBL/GenBank/DDBJ whole genome shotgun (WGS) entry which is preliminary data.</text>
</comment>
<keyword evidence="1" id="KW-0175">Coiled coil</keyword>
<dbReference type="Proteomes" id="UP000183940">
    <property type="component" value="Unassembled WGS sequence"/>
</dbReference>
<accession>A0A1L9QPR0</accession>
<feature type="coiled-coil region" evidence="1">
    <location>
        <begin position="38"/>
        <end position="65"/>
    </location>
</feature>
<name>A0A1L9QPR0_9CYAN</name>
<dbReference type="InterPro" id="IPR009057">
    <property type="entry name" value="Homeodomain-like_sf"/>
</dbReference>
<reference evidence="2" key="1">
    <citation type="submission" date="2016-10" db="EMBL/GenBank/DDBJ databases">
        <title>CRISPR-Cas defence system in Roseofilum reptotaenium: evidence of a bacteriophage-cyanobacterium arms race in the coral black band disease.</title>
        <authorList>
            <person name="Buerger P."/>
            <person name="Wood-Charlson E.M."/>
            <person name="Weynberg K.D."/>
            <person name="Willis B."/>
            <person name="Van Oppen M.J."/>
        </authorList>
    </citation>
    <scope>NUCLEOTIDE SEQUENCE [LARGE SCALE GENOMIC DNA]</scope>
    <source>
        <strain evidence="2">AO1-A</strain>
    </source>
</reference>
<organism evidence="2 3">
    <name type="scientific">Roseofilum reptotaenium AO1-A</name>
    <dbReference type="NCBI Taxonomy" id="1925591"/>
    <lineage>
        <taxon>Bacteria</taxon>
        <taxon>Bacillati</taxon>
        <taxon>Cyanobacteriota</taxon>
        <taxon>Cyanophyceae</taxon>
        <taxon>Desertifilales</taxon>
        <taxon>Desertifilaceae</taxon>
        <taxon>Roseofilum</taxon>
    </lineage>
</organism>
<evidence type="ECO:0000313" key="3">
    <source>
        <dbReference type="Proteomes" id="UP000183940"/>
    </source>
</evidence>
<sequence length="362" mass="42317">MEEHMSREDIYSLIYGQMSQEEKLRLEVVQSLSEPCDRKTYKQKLEEAAQKLGKSKRTVQRLMKDWKENGVSALFPTTRADKTKHRISQEWQEFIQDTYMEELIKGRRISIKEIALKVQERATKLGEADHPSERTIRRVLKNMYDEPEDIYGEEGKRGIHEVNIPIKANAKVYISADSAEESIAQAIKTWDYHNIHNCQIDGSILSRKIDPNIDDLDTSREPPVRKLIPKQSLVRQMEKCHQVREENVEDYLRYEEALVWLKDINAFPWVRCFGPDRIPGRTGLSREISCVNSDDVIIVGYSDLKVGAPLWDWEGEEYYYRRVFLINKDDYKNYSPGRYPTEAKLTKSLKPGFAGIHPKLYI</sequence>
<evidence type="ECO:0000313" key="2">
    <source>
        <dbReference type="EMBL" id="OJJ24665.1"/>
    </source>
</evidence>
<dbReference type="EMBL" id="MLAW01000027">
    <property type="protein sequence ID" value="OJJ24665.1"/>
    <property type="molecule type" value="Genomic_DNA"/>
</dbReference>
<evidence type="ECO:0000256" key="1">
    <source>
        <dbReference type="SAM" id="Coils"/>
    </source>
</evidence>
<protein>
    <submittedName>
        <fullName evidence="2">Uncharacterized protein</fullName>
    </submittedName>
</protein>
<dbReference type="SUPFAM" id="SSF46689">
    <property type="entry name" value="Homeodomain-like"/>
    <property type="match status" value="1"/>
</dbReference>
<proteinExistence type="predicted"/>